<evidence type="ECO:0000313" key="3">
    <source>
        <dbReference type="Proteomes" id="UP000275256"/>
    </source>
</evidence>
<gene>
    <name evidence="2" type="ORF">EAX62_02840</name>
</gene>
<keyword evidence="3" id="KW-1185">Reference proteome</keyword>
<dbReference type="AlphaFoldDB" id="A0A3M0GB92"/>
<dbReference type="OrthoDB" id="5198533at2"/>
<feature type="transmembrane region" description="Helical" evidence="1">
    <location>
        <begin position="12"/>
        <end position="31"/>
    </location>
</feature>
<evidence type="ECO:0000313" key="2">
    <source>
        <dbReference type="EMBL" id="RMB61587.1"/>
    </source>
</evidence>
<keyword evidence="1" id="KW-0472">Membrane</keyword>
<feature type="transmembrane region" description="Helical" evidence="1">
    <location>
        <begin position="108"/>
        <end position="126"/>
    </location>
</feature>
<sequence length="212" mass="22957">MRTTRIRTTRRAANVAGDVLLVVWIILWFLAARSLREAAGSLSQSLERLGNATGTAADRINEASRSLGEVPLVGEQLAAPFPGIAASLQNLADQITTQVASLGFSSQWLVPLVFLVPTVVAALWYIPWRIRRVQETAAARGLLLRNPSLDLFALRAVTTAHLRGVARISSDPAAAWRAQDPVIINRLATLELRRVGVEMAPAVAGPRTPTER</sequence>
<name>A0A3M0GB92_9ACTN</name>
<keyword evidence="1" id="KW-1133">Transmembrane helix</keyword>
<dbReference type="RefSeq" id="WP_121900134.1">
    <property type="nucleotide sequence ID" value="NZ_REFW01000001.1"/>
</dbReference>
<keyword evidence="1" id="KW-0812">Transmembrane</keyword>
<organism evidence="2 3">
    <name type="scientific">Tessaracoccus antarcticus</name>
    <dbReference type="NCBI Taxonomy" id="2479848"/>
    <lineage>
        <taxon>Bacteria</taxon>
        <taxon>Bacillati</taxon>
        <taxon>Actinomycetota</taxon>
        <taxon>Actinomycetes</taxon>
        <taxon>Propionibacteriales</taxon>
        <taxon>Propionibacteriaceae</taxon>
        <taxon>Tessaracoccus</taxon>
    </lineage>
</organism>
<proteinExistence type="predicted"/>
<dbReference type="EMBL" id="REFW01000001">
    <property type="protein sequence ID" value="RMB61587.1"/>
    <property type="molecule type" value="Genomic_DNA"/>
</dbReference>
<reference evidence="2 3" key="1">
    <citation type="submission" date="2018-10" db="EMBL/GenBank/DDBJ databases">
        <title>Tessaracoccus antarcticuss sp. nov., isolated from sediment.</title>
        <authorList>
            <person name="Zhou L.Y."/>
            <person name="Du Z.J."/>
        </authorList>
    </citation>
    <scope>NUCLEOTIDE SEQUENCE [LARGE SCALE GENOMIC DNA]</scope>
    <source>
        <strain evidence="2 3">JDX10</strain>
    </source>
</reference>
<protein>
    <submittedName>
        <fullName evidence="2">Uncharacterized protein</fullName>
    </submittedName>
</protein>
<comment type="caution">
    <text evidence="2">The sequence shown here is derived from an EMBL/GenBank/DDBJ whole genome shotgun (WGS) entry which is preliminary data.</text>
</comment>
<evidence type="ECO:0000256" key="1">
    <source>
        <dbReference type="SAM" id="Phobius"/>
    </source>
</evidence>
<accession>A0A3M0GB92</accession>
<dbReference type="Proteomes" id="UP000275256">
    <property type="component" value="Unassembled WGS sequence"/>
</dbReference>